<dbReference type="InterPro" id="IPR036291">
    <property type="entry name" value="NAD(P)-bd_dom_sf"/>
</dbReference>
<evidence type="ECO:0000256" key="6">
    <source>
        <dbReference type="RuleBase" id="RU000363"/>
    </source>
</evidence>
<dbReference type="PRINTS" id="PR00081">
    <property type="entry name" value="GDHRDH"/>
</dbReference>
<keyword evidence="8" id="KW-1185">Reference proteome</keyword>
<keyword evidence="3" id="KW-0963">Cytoplasm</keyword>
<dbReference type="EMBL" id="PYAV01000002">
    <property type="protein sequence ID" value="PSL50991.1"/>
    <property type="molecule type" value="Genomic_DNA"/>
</dbReference>
<keyword evidence="5" id="KW-0560">Oxidoreductase</keyword>
<keyword evidence="4" id="KW-0521">NADP</keyword>
<comment type="caution">
    <text evidence="7">The sequence shown here is derived from an EMBL/GenBank/DDBJ whole genome shotgun (WGS) entry which is preliminary data.</text>
</comment>
<protein>
    <submittedName>
        <fullName evidence="7">Benzil reductase ((S)-benzoin forming)</fullName>
    </submittedName>
</protein>
<dbReference type="OrthoDB" id="9794387at2"/>
<accession>A0A2P8HXN7</accession>
<name>A0A2P8HXN7_9BACI</name>
<dbReference type="SUPFAM" id="SSF51735">
    <property type="entry name" value="NAD(P)-binding Rossmann-fold domains"/>
    <property type="match status" value="1"/>
</dbReference>
<dbReference type="Pfam" id="PF00106">
    <property type="entry name" value="adh_short"/>
    <property type="match status" value="1"/>
</dbReference>
<dbReference type="InterPro" id="IPR020904">
    <property type="entry name" value="Sc_DH/Rdtase_CS"/>
</dbReference>
<evidence type="ECO:0000256" key="5">
    <source>
        <dbReference type="ARBA" id="ARBA00023002"/>
    </source>
</evidence>
<dbReference type="InterPro" id="IPR051721">
    <property type="entry name" value="Biopterin_syn/organic_redct"/>
</dbReference>
<dbReference type="RefSeq" id="WP_106587703.1">
    <property type="nucleotide sequence ID" value="NZ_PYAV01000002.1"/>
</dbReference>
<dbReference type="GO" id="GO:0004757">
    <property type="term" value="F:sepiapterin reductase (NADP+) activity"/>
    <property type="evidence" value="ECO:0007669"/>
    <property type="project" value="TreeGrafter"/>
</dbReference>
<gene>
    <name evidence="7" type="ORF">B0H94_102268</name>
</gene>
<evidence type="ECO:0000256" key="3">
    <source>
        <dbReference type="ARBA" id="ARBA00022490"/>
    </source>
</evidence>
<dbReference type="NCBIfam" id="NF005381">
    <property type="entry name" value="PRK06924.1"/>
    <property type="match status" value="1"/>
</dbReference>
<evidence type="ECO:0000313" key="7">
    <source>
        <dbReference type="EMBL" id="PSL50991.1"/>
    </source>
</evidence>
<evidence type="ECO:0000313" key="8">
    <source>
        <dbReference type="Proteomes" id="UP000242310"/>
    </source>
</evidence>
<dbReference type="PANTHER" id="PTHR44085">
    <property type="entry name" value="SEPIAPTERIN REDUCTASE"/>
    <property type="match status" value="1"/>
</dbReference>
<proteinExistence type="inferred from homology"/>
<comment type="subcellular location">
    <subcellularLocation>
        <location evidence="1">Cytoplasm</location>
    </subcellularLocation>
</comment>
<dbReference type="Proteomes" id="UP000242310">
    <property type="component" value="Unassembled WGS sequence"/>
</dbReference>
<dbReference type="Gene3D" id="3.40.50.720">
    <property type="entry name" value="NAD(P)-binding Rossmann-like Domain"/>
    <property type="match status" value="1"/>
</dbReference>
<evidence type="ECO:0000256" key="1">
    <source>
        <dbReference type="ARBA" id="ARBA00004496"/>
    </source>
</evidence>
<dbReference type="PROSITE" id="PS00061">
    <property type="entry name" value="ADH_SHORT"/>
    <property type="match status" value="1"/>
</dbReference>
<dbReference type="PRINTS" id="PR00080">
    <property type="entry name" value="SDRFAMILY"/>
</dbReference>
<dbReference type="PANTHER" id="PTHR44085:SF2">
    <property type="entry name" value="SEPIAPTERIN REDUCTASE"/>
    <property type="match status" value="1"/>
</dbReference>
<comment type="similarity">
    <text evidence="2 6">Belongs to the short-chain dehydrogenases/reductases (SDR) family.</text>
</comment>
<organism evidence="7 8">
    <name type="scientific">Salsuginibacillus halophilus</name>
    <dbReference type="NCBI Taxonomy" id="517424"/>
    <lineage>
        <taxon>Bacteria</taxon>
        <taxon>Bacillati</taxon>
        <taxon>Bacillota</taxon>
        <taxon>Bacilli</taxon>
        <taxon>Bacillales</taxon>
        <taxon>Bacillaceae</taxon>
        <taxon>Salsuginibacillus</taxon>
    </lineage>
</organism>
<dbReference type="GO" id="GO:0006729">
    <property type="term" value="P:tetrahydrobiopterin biosynthetic process"/>
    <property type="evidence" value="ECO:0007669"/>
    <property type="project" value="TreeGrafter"/>
</dbReference>
<dbReference type="InterPro" id="IPR002347">
    <property type="entry name" value="SDR_fam"/>
</dbReference>
<evidence type="ECO:0000256" key="2">
    <source>
        <dbReference type="ARBA" id="ARBA00006484"/>
    </source>
</evidence>
<dbReference type="GO" id="GO:0005737">
    <property type="term" value="C:cytoplasm"/>
    <property type="evidence" value="ECO:0007669"/>
    <property type="project" value="UniProtKB-SubCell"/>
</dbReference>
<evidence type="ECO:0000256" key="4">
    <source>
        <dbReference type="ARBA" id="ARBA00022857"/>
    </source>
</evidence>
<dbReference type="AlphaFoldDB" id="A0A2P8HXN7"/>
<reference evidence="7 8" key="1">
    <citation type="submission" date="2018-03" db="EMBL/GenBank/DDBJ databases">
        <title>Genomic Encyclopedia of Type Strains, Phase III (KMG-III): the genomes of soil and plant-associated and newly described type strains.</title>
        <authorList>
            <person name="Whitman W."/>
        </authorList>
    </citation>
    <scope>NUCLEOTIDE SEQUENCE [LARGE SCALE GENOMIC DNA]</scope>
    <source>
        <strain evidence="7 8">CGMCC 1.07653</strain>
    </source>
</reference>
<sequence length="250" mass="26953">MKHVIVTGASRGIGAAVTQAAAGENTIIHAISRSQNDIAWEKARTQGAEVIHYSCDLTNAESADKTLADIFHTHLPASGDTWVLINNAGMVSPVAPAGQAESNEIQHSLRVNVEAPLLLANRFTQALQAVDAFKMVINVSSGAGKQPITSWSSYCAAKAAVDMYTKTAGLEQKENEHPVYFTAFAPGIVDTDMQSHIRSHSEDTFAHVDQFRAYKENNQLLAPETVAKALLRLIESPPENGALTDVQTYL</sequence>